<protein>
    <submittedName>
        <fullName evidence="1">Uncharacterized protein</fullName>
    </submittedName>
</protein>
<sequence>MARVLDIQFKEEVKKAIKLGLIKGDIDNYYSLENVGLSYNEFSCIRHSLAGTEGIKTIE</sequence>
<name>A0A8S5RCP5_9VIRU</name>
<dbReference type="EMBL" id="BK059093">
    <property type="protein sequence ID" value="DAE29190.1"/>
    <property type="molecule type" value="Genomic_DNA"/>
</dbReference>
<accession>A0A8S5RCP5</accession>
<proteinExistence type="predicted"/>
<reference evidence="1" key="1">
    <citation type="journal article" date="2021" name="Proc. Natl. Acad. Sci. U.S.A.">
        <title>A Catalog of Tens of Thousands of Viruses from Human Metagenomes Reveals Hidden Associations with Chronic Diseases.</title>
        <authorList>
            <person name="Tisza M.J."/>
            <person name="Buck C.B."/>
        </authorList>
    </citation>
    <scope>NUCLEOTIDE SEQUENCE</scope>
    <source>
        <strain evidence="1">Ctx9V1</strain>
    </source>
</reference>
<organism evidence="1">
    <name type="scientific">virus sp. ctx9V1</name>
    <dbReference type="NCBI Taxonomy" id="2828001"/>
    <lineage>
        <taxon>Viruses</taxon>
    </lineage>
</organism>
<evidence type="ECO:0000313" key="1">
    <source>
        <dbReference type="EMBL" id="DAE29190.1"/>
    </source>
</evidence>